<dbReference type="GO" id="GO:0080162">
    <property type="term" value="P:endoplasmic reticulum to cytosol auxin transport"/>
    <property type="evidence" value="ECO:0007669"/>
    <property type="project" value="InterPro"/>
</dbReference>
<evidence type="ECO:0000256" key="7">
    <source>
        <dbReference type="ARBA" id="ARBA00023294"/>
    </source>
</evidence>
<evidence type="ECO:0008006" key="13">
    <source>
        <dbReference type="Google" id="ProtNLM"/>
    </source>
</evidence>
<evidence type="ECO:0000256" key="9">
    <source>
        <dbReference type="ARBA" id="ARBA00025752"/>
    </source>
</evidence>
<evidence type="ECO:0000256" key="4">
    <source>
        <dbReference type="ARBA" id="ARBA00022824"/>
    </source>
</evidence>
<sequence>MLGPILVHIRMNNMLGNDRYVALPLIGVLVVKGALIFGLVHSDPLYLFVLLLQFSLPPAMNIGIMTLLFEAGENECSVIMLWTYAFASLSITFWSAAFMWLVARLATV</sequence>
<feature type="transmembrane region" description="Helical" evidence="10">
    <location>
        <begin position="20"/>
        <end position="40"/>
    </location>
</feature>
<evidence type="ECO:0000256" key="5">
    <source>
        <dbReference type="ARBA" id="ARBA00022989"/>
    </source>
</evidence>
<comment type="function">
    <text evidence="8">Involved in cellular auxin homeostasis by regulating auxin metabolism. Regulates intracellular auxin accumulation at the endoplasmic reticulum and thus auxin availability for nuclear auxin signaling.</text>
</comment>
<evidence type="ECO:0000256" key="10">
    <source>
        <dbReference type="SAM" id="Phobius"/>
    </source>
</evidence>
<dbReference type="GO" id="GO:0009734">
    <property type="term" value="P:auxin-activated signaling pathway"/>
    <property type="evidence" value="ECO:0007669"/>
    <property type="project" value="UniProtKB-KW"/>
</dbReference>
<feature type="transmembrane region" description="Helical" evidence="10">
    <location>
        <begin position="46"/>
        <end position="69"/>
    </location>
</feature>
<proteinExistence type="inferred from homology"/>
<evidence type="ECO:0000256" key="2">
    <source>
        <dbReference type="ARBA" id="ARBA00022448"/>
    </source>
</evidence>
<comment type="subcellular location">
    <subcellularLocation>
        <location evidence="1">Endoplasmic reticulum membrane</location>
        <topology evidence="1">Multi-pass membrane protein</topology>
    </subcellularLocation>
</comment>
<keyword evidence="7" id="KW-0927">Auxin signaling pathway</keyword>
<evidence type="ECO:0000256" key="8">
    <source>
        <dbReference type="ARBA" id="ARBA00025100"/>
    </source>
</evidence>
<dbReference type="GO" id="GO:0005789">
    <property type="term" value="C:endoplasmic reticulum membrane"/>
    <property type="evidence" value="ECO:0007669"/>
    <property type="project" value="UniProtKB-SubCell"/>
</dbReference>
<evidence type="ECO:0000313" key="12">
    <source>
        <dbReference type="Proteomes" id="UP000290289"/>
    </source>
</evidence>
<dbReference type="EMBL" id="RDQH01000341">
    <property type="protein sequence ID" value="RXH75202.1"/>
    <property type="molecule type" value="Genomic_DNA"/>
</dbReference>
<dbReference type="Pfam" id="PF03547">
    <property type="entry name" value="Mem_trans"/>
    <property type="match status" value="1"/>
</dbReference>
<keyword evidence="4" id="KW-0256">Endoplasmic reticulum</keyword>
<dbReference type="InterPro" id="IPR004776">
    <property type="entry name" value="Mem_transp_PIN-like"/>
</dbReference>
<comment type="caution">
    <text evidence="11">The sequence shown here is derived from an EMBL/GenBank/DDBJ whole genome shotgun (WGS) entry which is preliminary data.</text>
</comment>
<evidence type="ECO:0000313" key="11">
    <source>
        <dbReference type="EMBL" id="RXH75202.1"/>
    </source>
</evidence>
<keyword evidence="5 10" id="KW-1133">Transmembrane helix</keyword>
<reference evidence="11 12" key="1">
    <citation type="submission" date="2018-10" db="EMBL/GenBank/DDBJ databases">
        <title>A high-quality apple genome assembly.</title>
        <authorList>
            <person name="Hu J."/>
        </authorList>
    </citation>
    <scope>NUCLEOTIDE SEQUENCE [LARGE SCALE GENOMIC DNA]</scope>
    <source>
        <strain evidence="12">cv. HFTH1</strain>
        <tissue evidence="11">Young leaf</tissue>
    </source>
</reference>
<keyword evidence="3 10" id="KW-0812">Transmembrane</keyword>
<dbReference type="InterPro" id="IPR045033">
    <property type="entry name" value="PILS1/3/4/5/7"/>
</dbReference>
<feature type="transmembrane region" description="Helical" evidence="10">
    <location>
        <begin position="81"/>
        <end position="103"/>
    </location>
</feature>
<dbReference type="Proteomes" id="UP000290289">
    <property type="component" value="Chromosome 15"/>
</dbReference>
<gene>
    <name evidence="11" type="ORF">DVH24_029923</name>
</gene>
<keyword evidence="6 10" id="KW-0472">Membrane</keyword>
<keyword evidence="2" id="KW-0813">Transport</keyword>
<organism evidence="11 12">
    <name type="scientific">Malus domestica</name>
    <name type="common">Apple</name>
    <name type="synonym">Pyrus malus</name>
    <dbReference type="NCBI Taxonomy" id="3750"/>
    <lineage>
        <taxon>Eukaryota</taxon>
        <taxon>Viridiplantae</taxon>
        <taxon>Streptophyta</taxon>
        <taxon>Embryophyta</taxon>
        <taxon>Tracheophyta</taxon>
        <taxon>Spermatophyta</taxon>
        <taxon>Magnoliopsida</taxon>
        <taxon>eudicotyledons</taxon>
        <taxon>Gunneridae</taxon>
        <taxon>Pentapetalae</taxon>
        <taxon>rosids</taxon>
        <taxon>fabids</taxon>
        <taxon>Rosales</taxon>
        <taxon>Rosaceae</taxon>
        <taxon>Amygdaloideae</taxon>
        <taxon>Maleae</taxon>
        <taxon>Malus</taxon>
    </lineage>
</organism>
<accession>A0A498HYZ2</accession>
<comment type="similarity">
    <text evidence="9">Belongs to the auxin efflux carrier (TC 2.A.69.2) family.</text>
</comment>
<protein>
    <recommendedName>
        <fullName evidence="13">Auxin efflux carrier component</fullName>
    </recommendedName>
</protein>
<dbReference type="PANTHER" id="PTHR31651">
    <property type="match status" value="1"/>
</dbReference>
<dbReference type="AlphaFoldDB" id="A0A498HYZ2"/>
<evidence type="ECO:0000256" key="6">
    <source>
        <dbReference type="ARBA" id="ARBA00023136"/>
    </source>
</evidence>
<evidence type="ECO:0000256" key="3">
    <source>
        <dbReference type="ARBA" id="ARBA00022692"/>
    </source>
</evidence>
<evidence type="ECO:0000256" key="1">
    <source>
        <dbReference type="ARBA" id="ARBA00004477"/>
    </source>
</evidence>
<name>A0A498HYZ2_MALDO</name>
<keyword evidence="12" id="KW-1185">Reference proteome</keyword>
<dbReference type="PANTHER" id="PTHR31651:SF33">
    <property type="entry name" value="PROTEIN PIN-LIKES 1"/>
    <property type="match status" value="1"/>
</dbReference>